<protein>
    <submittedName>
        <fullName evidence="2">Nuclear transport factor 2 family protein</fullName>
    </submittedName>
</protein>
<dbReference type="InterPro" id="IPR037401">
    <property type="entry name" value="SnoaL-like"/>
</dbReference>
<evidence type="ECO:0000313" key="3">
    <source>
        <dbReference type="Proteomes" id="UP001327225"/>
    </source>
</evidence>
<evidence type="ECO:0000313" key="2">
    <source>
        <dbReference type="EMBL" id="WQQ27166.1"/>
    </source>
</evidence>
<name>A0ABZ0ZTN5_9ACTN</name>
<dbReference type="EMBL" id="CP141059">
    <property type="protein sequence ID" value="WQQ27166.1"/>
    <property type="molecule type" value="Genomic_DNA"/>
</dbReference>
<dbReference type="RefSeq" id="WP_322937776.1">
    <property type="nucleotide sequence ID" value="NZ_CP141059.1"/>
</dbReference>
<gene>
    <name evidence="2" type="ORF">SHK19_02820</name>
</gene>
<reference evidence="3" key="1">
    <citation type="submission" date="2023-12" db="EMBL/GenBank/DDBJ databases">
        <title>Novel species in genus Nocardioides.</title>
        <authorList>
            <person name="Zhou H."/>
        </authorList>
    </citation>
    <scope>NUCLEOTIDE SEQUENCE [LARGE SCALE GENOMIC DNA]</scope>
    <source>
        <strain evidence="3">HM61</strain>
    </source>
</reference>
<dbReference type="InterPro" id="IPR032710">
    <property type="entry name" value="NTF2-like_dom_sf"/>
</dbReference>
<dbReference type="SUPFAM" id="SSF54427">
    <property type="entry name" value="NTF2-like"/>
    <property type="match status" value="1"/>
</dbReference>
<dbReference type="Pfam" id="PF12680">
    <property type="entry name" value="SnoaL_2"/>
    <property type="match status" value="1"/>
</dbReference>
<feature type="domain" description="SnoaL-like" evidence="1">
    <location>
        <begin position="15"/>
        <end position="115"/>
    </location>
</feature>
<dbReference type="CDD" id="cd00531">
    <property type="entry name" value="NTF2_like"/>
    <property type="match status" value="1"/>
</dbReference>
<dbReference type="Gene3D" id="3.10.450.50">
    <property type="match status" value="1"/>
</dbReference>
<accession>A0ABZ0ZTN5</accession>
<dbReference type="Proteomes" id="UP001327225">
    <property type="component" value="Chromosome"/>
</dbReference>
<proteinExistence type="predicted"/>
<keyword evidence="3" id="KW-1185">Reference proteome</keyword>
<evidence type="ECO:0000259" key="1">
    <source>
        <dbReference type="Pfam" id="PF12680"/>
    </source>
</evidence>
<organism evidence="2 3">
    <name type="scientific">Nocardioides bizhenqiangii</name>
    <dbReference type="NCBI Taxonomy" id="3095076"/>
    <lineage>
        <taxon>Bacteria</taxon>
        <taxon>Bacillati</taxon>
        <taxon>Actinomycetota</taxon>
        <taxon>Actinomycetes</taxon>
        <taxon>Propionibacteriales</taxon>
        <taxon>Nocardioidaceae</taxon>
        <taxon>Nocardioides</taxon>
    </lineage>
</organism>
<sequence length="123" mass="13769">MTTRVDGEVATLQVVERFNAAVDAKDVDALRAAITDDCVFESPRPPDGRRYVGEEMVDVFAEFFAIEGEASFETEEIFVAGDRAVVHWLHRWRRPGDNGHVRGIDVFTVRGDRIAAKLSYVKG</sequence>